<dbReference type="KEGG" id="nmf:NMS_0095"/>
<reference evidence="2 3" key="1">
    <citation type="journal article" date="2014" name="Proc. Natl. Acad. Sci. U.S.A.">
        <title>Functional characterization of flavobacteria rhodopsins reveals a unique class of light-driven chloride pump in bacteria.</title>
        <authorList>
            <person name="Yoshizawa S."/>
            <person name="Kumagai Y."/>
            <person name="Kim H."/>
            <person name="Ogura Y."/>
            <person name="Hayashi T."/>
            <person name="Iwasaki W."/>
            <person name="DeLong E.F."/>
            <person name="Kogure K."/>
        </authorList>
    </citation>
    <scope>NUCLEOTIDE SEQUENCE [LARGE SCALE GENOMIC DNA]</scope>
    <source>
        <strain evidence="2 3">S1-08</strain>
    </source>
</reference>
<organism evidence="2 3">
    <name type="scientific">Nonlabens marinus S1-08</name>
    <dbReference type="NCBI Taxonomy" id="1454201"/>
    <lineage>
        <taxon>Bacteria</taxon>
        <taxon>Pseudomonadati</taxon>
        <taxon>Bacteroidota</taxon>
        <taxon>Flavobacteriia</taxon>
        <taxon>Flavobacteriales</taxon>
        <taxon>Flavobacteriaceae</taxon>
        <taxon>Nonlabens</taxon>
    </lineage>
</organism>
<dbReference type="STRING" id="1454201.NMS_0095"/>
<dbReference type="Proteomes" id="UP000031760">
    <property type="component" value="Chromosome"/>
</dbReference>
<dbReference type="Pfam" id="PF04940">
    <property type="entry name" value="BLUF"/>
    <property type="match status" value="1"/>
</dbReference>
<dbReference type="EMBL" id="AP014548">
    <property type="protein sequence ID" value="BAO54104.1"/>
    <property type="molecule type" value="Genomic_DNA"/>
</dbReference>
<dbReference type="GO" id="GO:0009882">
    <property type="term" value="F:blue light photoreceptor activity"/>
    <property type="evidence" value="ECO:0007669"/>
    <property type="project" value="InterPro"/>
</dbReference>
<dbReference type="RefSeq" id="WP_041494859.1">
    <property type="nucleotide sequence ID" value="NZ_AP014548.1"/>
</dbReference>
<dbReference type="Gene3D" id="3.30.70.100">
    <property type="match status" value="1"/>
</dbReference>
<dbReference type="InterPro" id="IPR036046">
    <property type="entry name" value="Acylphosphatase-like_dom_sf"/>
</dbReference>
<dbReference type="GO" id="GO:0071949">
    <property type="term" value="F:FAD binding"/>
    <property type="evidence" value="ECO:0007669"/>
    <property type="project" value="InterPro"/>
</dbReference>
<dbReference type="SUPFAM" id="SSF54975">
    <property type="entry name" value="Acylphosphatase/BLUF domain-like"/>
    <property type="match status" value="1"/>
</dbReference>
<dbReference type="InterPro" id="IPR007024">
    <property type="entry name" value="BLUF_domain"/>
</dbReference>
<evidence type="ECO:0000313" key="2">
    <source>
        <dbReference type="EMBL" id="BAO54104.1"/>
    </source>
</evidence>
<gene>
    <name evidence="2" type="ORF">NMS_0095</name>
</gene>
<keyword evidence="3" id="KW-1185">Reference proteome</keyword>
<dbReference type="PROSITE" id="PS50925">
    <property type="entry name" value="BLUF"/>
    <property type="match status" value="1"/>
</dbReference>
<evidence type="ECO:0000313" key="3">
    <source>
        <dbReference type="Proteomes" id="UP000031760"/>
    </source>
</evidence>
<proteinExistence type="predicted"/>
<evidence type="ECO:0000259" key="1">
    <source>
        <dbReference type="PROSITE" id="PS50925"/>
    </source>
</evidence>
<sequence>MNRIYTICYVSKSDTSLDETSIEKIFEKSWKYNNSCDISGVLLYSFGNFFQVLEGNEESLLELYEKIKNDERHDEIFEVYHGTTAHPIFLKYKSKFNVLKTLEDLKAIYSYLEMNKSHLGSDKLKRLLQPFLMMYEADDKQMD</sequence>
<protein>
    <recommendedName>
        <fullName evidence="1">BLUF domain-containing protein</fullName>
    </recommendedName>
</protein>
<name>W8VMX0_9FLAO</name>
<dbReference type="HOGENOM" id="CLU_097099_2_2_10"/>
<dbReference type="SMART" id="SM01034">
    <property type="entry name" value="BLUF"/>
    <property type="match status" value="1"/>
</dbReference>
<dbReference type="AlphaFoldDB" id="W8VMX0"/>
<accession>W8VMX0</accession>
<feature type="domain" description="BLUF" evidence="1">
    <location>
        <begin position="4"/>
        <end position="95"/>
    </location>
</feature>
<dbReference type="OrthoDB" id="1122028at2"/>